<gene>
    <name evidence="2" type="ORF">J3R30DRAFT_3714016</name>
</gene>
<evidence type="ECO:0000256" key="1">
    <source>
        <dbReference type="SAM" id="Phobius"/>
    </source>
</evidence>
<sequence>MSRVYDASTSLRLVLTFHLSSVCYTLQYIITAAWLRYVVLSPSLAAGIRIRLSHVIKFPIYSLALAKKTGPVRDPATRRFIQRDSQPPSDSGPTSISPLLPPISSGFMCTPGAADSTSPPLATGLAPELEEGILLLIQKAFAQQQESLPLAPAQPSAPSDSSTFVEVEAATITFIISHKFRASDHPSINPPSILHWVVHLGGRVELKTINAYLTHNHPLSSGRGTAETIQQCQPSAAIKLESLPSLVPKLHCNHSSHIQHIRQALQTAGFEQSAFSGHSFCRELLHQPSPPDSQSMRFDS</sequence>
<keyword evidence="1" id="KW-0472">Membrane</keyword>
<feature type="transmembrane region" description="Helical" evidence="1">
    <location>
        <begin position="12"/>
        <end position="35"/>
    </location>
</feature>
<evidence type="ECO:0000313" key="2">
    <source>
        <dbReference type="EMBL" id="KAJ4469259.1"/>
    </source>
</evidence>
<keyword evidence="1" id="KW-1133">Transmembrane helix</keyword>
<dbReference type="AlphaFoldDB" id="A0A9W8ZY48"/>
<keyword evidence="1" id="KW-0812">Transmembrane</keyword>
<dbReference type="OrthoDB" id="3067625at2759"/>
<accession>A0A9W8ZY48</accession>
<proteinExistence type="predicted"/>
<dbReference type="EMBL" id="JAOTPV010000033">
    <property type="protein sequence ID" value="KAJ4469259.1"/>
    <property type="molecule type" value="Genomic_DNA"/>
</dbReference>
<keyword evidence="3" id="KW-1185">Reference proteome</keyword>
<organism evidence="2 3">
    <name type="scientific">Lentinula aciculospora</name>
    <dbReference type="NCBI Taxonomy" id="153920"/>
    <lineage>
        <taxon>Eukaryota</taxon>
        <taxon>Fungi</taxon>
        <taxon>Dikarya</taxon>
        <taxon>Basidiomycota</taxon>
        <taxon>Agaricomycotina</taxon>
        <taxon>Agaricomycetes</taxon>
        <taxon>Agaricomycetidae</taxon>
        <taxon>Agaricales</taxon>
        <taxon>Marasmiineae</taxon>
        <taxon>Omphalotaceae</taxon>
        <taxon>Lentinula</taxon>
    </lineage>
</organism>
<dbReference type="Proteomes" id="UP001150266">
    <property type="component" value="Unassembled WGS sequence"/>
</dbReference>
<comment type="caution">
    <text evidence="2">The sequence shown here is derived from an EMBL/GenBank/DDBJ whole genome shotgun (WGS) entry which is preliminary data.</text>
</comment>
<protein>
    <submittedName>
        <fullName evidence="2">Uncharacterized protein</fullName>
    </submittedName>
</protein>
<name>A0A9W8ZY48_9AGAR</name>
<evidence type="ECO:0000313" key="3">
    <source>
        <dbReference type="Proteomes" id="UP001150266"/>
    </source>
</evidence>
<reference evidence="2" key="1">
    <citation type="submission" date="2022-08" db="EMBL/GenBank/DDBJ databases">
        <title>A Global Phylogenomic Analysis of the Shiitake Genus Lentinula.</title>
        <authorList>
            <consortium name="DOE Joint Genome Institute"/>
            <person name="Sierra-Patev S."/>
            <person name="Min B."/>
            <person name="Naranjo-Ortiz M."/>
            <person name="Looney B."/>
            <person name="Konkel Z."/>
            <person name="Slot J.C."/>
            <person name="Sakamoto Y."/>
            <person name="Steenwyk J.L."/>
            <person name="Rokas A."/>
            <person name="Carro J."/>
            <person name="Camarero S."/>
            <person name="Ferreira P."/>
            <person name="Molpeceres G."/>
            <person name="Ruiz-Duenas F.J."/>
            <person name="Serrano A."/>
            <person name="Henrissat B."/>
            <person name="Drula E."/>
            <person name="Hughes K.W."/>
            <person name="Mata J.L."/>
            <person name="Ishikawa N.K."/>
            <person name="Vargas-Isla R."/>
            <person name="Ushijima S."/>
            <person name="Smith C.A."/>
            <person name="Ahrendt S."/>
            <person name="Andreopoulos W."/>
            <person name="He G."/>
            <person name="Labutti K."/>
            <person name="Lipzen A."/>
            <person name="Ng V."/>
            <person name="Riley R."/>
            <person name="Sandor L."/>
            <person name="Barry K."/>
            <person name="Martinez A.T."/>
            <person name="Xiao Y."/>
            <person name="Gibbons J.G."/>
            <person name="Terashima K."/>
            <person name="Grigoriev I.V."/>
            <person name="Hibbett D.S."/>
        </authorList>
    </citation>
    <scope>NUCLEOTIDE SEQUENCE</scope>
    <source>
        <strain evidence="2">JLM2183</strain>
    </source>
</reference>